<protein>
    <recommendedName>
        <fullName evidence="5">EKC/KEOPS complex subunit BUD32</fullName>
        <ecNumber evidence="3">2.7.11.1</ecNumber>
    </recommendedName>
    <alternativeName>
        <fullName evidence="6 7">Atypical Serine/threonine protein kinase BUD32</fullName>
    </alternativeName>
    <alternativeName>
        <fullName evidence="4">EKC/KEOPS complex subunit bud32</fullName>
    </alternativeName>
</protein>
<reference evidence="12" key="2">
    <citation type="submission" date="2020-04" db="EMBL/GenBank/DDBJ databases">
        <authorList>
            <consortium name="NCBI Genome Project"/>
        </authorList>
    </citation>
    <scope>NUCLEOTIDE SEQUENCE</scope>
    <source>
        <strain evidence="12">CBS 342.82</strain>
    </source>
</reference>
<dbReference type="InterPro" id="IPR011009">
    <property type="entry name" value="Kinase-like_dom_sf"/>
</dbReference>
<gene>
    <name evidence="12" type="ORF">K489DRAFT_376256</name>
</gene>
<evidence type="ECO:0000259" key="10">
    <source>
        <dbReference type="PROSITE" id="PS50011"/>
    </source>
</evidence>
<reference evidence="12" key="1">
    <citation type="submission" date="2020-01" db="EMBL/GenBank/DDBJ databases">
        <authorList>
            <consortium name="DOE Joint Genome Institute"/>
            <person name="Haridas S."/>
            <person name="Albert R."/>
            <person name="Binder M."/>
            <person name="Bloem J."/>
            <person name="Labutti K."/>
            <person name="Salamov A."/>
            <person name="Andreopoulos B."/>
            <person name="Baker S.E."/>
            <person name="Barry K."/>
            <person name="Bills G."/>
            <person name="Bluhm B.H."/>
            <person name="Cannon C."/>
            <person name="Castanera R."/>
            <person name="Culley D.E."/>
            <person name="Daum C."/>
            <person name="Ezra D."/>
            <person name="Gonzalez J.B."/>
            <person name="Henrissat B."/>
            <person name="Kuo A."/>
            <person name="Liang C."/>
            <person name="Lipzen A."/>
            <person name="Lutzoni F."/>
            <person name="Magnuson J."/>
            <person name="Mondo S."/>
            <person name="Nolan M."/>
            <person name="Ohm R."/>
            <person name="Pangilinan J."/>
            <person name="Park H.-J."/>
            <person name="Ramirez L."/>
            <person name="Alfaro M."/>
            <person name="Sun H."/>
            <person name="Tritt A."/>
            <person name="Yoshinaga Y."/>
            <person name="Zwiers L.-H."/>
            <person name="Turgeon B.G."/>
            <person name="Goodwin S.B."/>
            <person name="Spatafora J.W."/>
            <person name="Crous P.W."/>
            <person name="Grigoriev I.V."/>
        </authorList>
    </citation>
    <scope>NUCLEOTIDE SEQUENCE</scope>
    <source>
        <strain evidence="12">CBS 342.82</strain>
    </source>
</reference>
<evidence type="ECO:0000256" key="8">
    <source>
        <dbReference type="ARBA" id="ARBA00047899"/>
    </source>
</evidence>
<comment type="catalytic activity">
    <reaction evidence="9">
        <text>L-seryl-[protein] + ATP = O-phospho-L-seryl-[protein] + ADP + H(+)</text>
        <dbReference type="Rhea" id="RHEA:17989"/>
        <dbReference type="Rhea" id="RHEA-COMP:9863"/>
        <dbReference type="Rhea" id="RHEA-COMP:11604"/>
        <dbReference type="ChEBI" id="CHEBI:15378"/>
        <dbReference type="ChEBI" id="CHEBI:29999"/>
        <dbReference type="ChEBI" id="CHEBI:30616"/>
        <dbReference type="ChEBI" id="CHEBI:83421"/>
        <dbReference type="ChEBI" id="CHEBI:456216"/>
        <dbReference type="EC" id="2.7.11.1"/>
    </reaction>
</comment>
<evidence type="ECO:0000256" key="2">
    <source>
        <dbReference type="ARBA" id="ARBA00011534"/>
    </source>
</evidence>
<dbReference type="PANTHER" id="PTHR38248:SF2">
    <property type="entry name" value="FUNK1 11"/>
    <property type="match status" value="1"/>
</dbReference>
<name>A0A6J3ME25_9PEZI</name>
<organism evidence="12">
    <name type="scientific">Dissoconium aciculare CBS 342.82</name>
    <dbReference type="NCBI Taxonomy" id="1314786"/>
    <lineage>
        <taxon>Eukaryota</taxon>
        <taxon>Fungi</taxon>
        <taxon>Dikarya</taxon>
        <taxon>Ascomycota</taxon>
        <taxon>Pezizomycotina</taxon>
        <taxon>Dothideomycetes</taxon>
        <taxon>Dothideomycetidae</taxon>
        <taxon>Mycosphaerellales</taxon>
        <taxon>Dissoconiaceae</taxon>
        <taxon>Dissoconium</taxon>
    </lineage>
</organism>
<dbReference type="GeneID" id="54361676"/>
<evidence type="ECO:0000313" key="12">
    <source>
        <dbReference type="RefSeq" id="XP_033462895.1"/>
    </source>
</evidence>
<dbReference type="PROSITE" id="PS50011">
    <property type="entry name" value="PROTEIN_KINASE_DOM"/>
    <property type="match status" value="1"/>
</dbReference>
<evidence type="ECO:0000256" key="9">
    <source>
        <dbReference type="ARBA" id="ARBA00048679"/>
    </source>
</evidence>
<dbReference type="InterPro" id="IPR040976">
    <property type="entry name" value="Pkinase_fungal"/>
</dbReference>
<dbReference type="RefSeq" id="XP_033462895.1">
    <property type="nucleotide sequence ID" value="XM_033603876.1"/>
</dbReference>
<dbReference type="InterPro" id="IPR008266">
    <property type="entry name" value="Tyr_kinase_AS"/>
</dbReference>
<evidence type="ECO:0000313" key="11">
    <source>
        <dbReference type="Proteomes" id="UP000504637"/>
    </source>
</evidence>
<dbReference type="AlphaFoldDB" id="A0A6J3ME25"/>
<reference evidence="12" key="3">
    <citation type="submission" date="2025-08" db="UniProtKB">
        <authorList>
            <consortium name="RefSeq"/>
        </authorList>
    </citation>
    <scope>IDENTIFICATION</scope>
    <source>
        <strain evidence="12">CBS 342.82</strain>
    </source>
</reference>
<accession>A0A6J3ME25</accession>
<dbReference type="GO" id="GO:0005524">
    <property type="term" value="F:ATP binding"/>
    <property type="evidence" value="ECO:0007669"/>
    <property type="project" value="InterPro"/>
</dbReference>
<dbReference type="Pfam" id="PF17667">
    <property type="entry name" value="Pkinase_fungal"/>
    <property type="match status" value="1"/>
</dbReference>
<evidence type="ECO:0000256" key="3">
    <source>
        <dbReference type="ARBA" id="ARBA00012513"/>
    </source>
</evidence>
<comment type="catalytic activity">
    <reaction evidence="8">
        <text>L-threonyl-[protein] + ATP = O-phospho-L-threonyl-[protein] + ADP + H(+)</text>
        <dbReference type="Rhea" id="RHEA:46608"/>
        <dbReference type="Rhea" id="RHEA-COMP:11060"/>
        <dbReference type="Rhea" id="RHEA-COMP:11605"/>
        <dbReference type="ChEBI" id="CHEBI:15378"/>
        <dbReference type="ChEBI" id="CHEBI:30013"/>
        <dbReference type="ChEBI" id="CHEBI:30616"/>
        <dbReference type="ChEBI" id="CHEBI:61977"/>
        <dbReference type="ChEBI" id="CHEBI:456216"/>
        <dbReference type="EC" id="2.7.11.1"/>
    </reaction>
</comment>
<dbReference type="EC" id="2.7.11.1" evidence="3"/>
<dbReference type="InterPro" id="IPR000719">
    <property type="entry name" value="Prot_kinase_dom"/>
</dbReference>
<evidence type="ECO:0000256" key="5">
    <source>
        <dbReference type="ARBA" id="ARBA00019973"/>
    </source>
</evidence>
<dbReference type="Gene3D" id="1.10.510.10">
    <property type="entry name" value="Transferase(Phosphotransferase) domain 1"/>
    <property type="match status" value="1"/>
</dbReference>
<comment type="subunit">
    <text evidence="2">Component of the EKC/KEOPS complex composed of at least BUD32, CGI121, GON7, KAE1 and PCC1; the whole complex dimerizes.</text>
</comment>
<evidence type="ECO:0000256" key="7">
    <source>
        <dbReference type="ARBA" id="ARBA00033194"/>
    </source>
</evidence>
<dbReference type="PROSITE" id="PS00109">
    <property type="entry name" value="PROTEIN_KINASE_TYR"/>
    <property type="match status" value="1"/>
</dbReference>
<dbReference type="OrthoDB" id="5584477at2759"/>
<proteinExistence type="predicted"/>
<evidence type="ECO:0000256" key="6">
    <source>
        <dbReference type="ARBA" id="ARBA00030980"/>
    </source>
</evidence>
<keyword evidence="11" id="KW-1185">Reference proteome</keyword>
<evidence type="ECO:0000256" key="4">
    <source>
        <dbReference type="ARBA" id="ARBA00013948"/>
    </source>
</evidence>
<dbReference type="SUPFAM" id="SSF56112">
    <property type="entry name" value="Protein kinase-like (PK-like)"/>
    <property type="match status" value="1"/>
</dbReference>
<dbReference type="GO" id="GO:0004674">
    <property type="term" value="F:protein serine/threonine kinase activity"/>
    <property type="evidence" value="ECO:0007669"/>
    <property type="project" value="UniProtKB-EC"/>
</dbReference>
<comment type="function">
    <text evidence="1">Component of the EKC/KEOPS complex that is required for the formation of a threonylcarbamoyl group on adenosine at position 37 (t(6)A37) in tRNAs that read codons beginning with adenine. The complex is probably involved in the transfer of the threonylcarbamoyl moiety of threonylcarbamoyl-AMP (TC-AMP) to the N6 group of A37. BUD32 has ATPase activity in the context of the EKC/KEOPS complex and likely plays a supporting role to the catalytic subunit KAE1. The EKC/KEOPS complex also promotes both telomere uncapping and telomere elongation. The complex is required for efficient recruitment of transcriptional coactivators.</text>
</comment>
<evidence type="ECO:0000256" key="1">
    <source>
        <dbReference type="ARBA" id="ARBA00003747"/>
    </source>
</evidence>
<dbReference type="Proteomes" id="UP000504637">
    <property type="component" value="Unplaced"/>
</dbReference>
<dbReference type="PANTHER" id="PTHR38248">
    <property type="entry name" value="FUNK1 6"/>
    <property type="match status" value="1"/>
</dbReference>
<feature type="domain" description="Protein kinase" evidence="10">
    <location>
        <begin position="229"/>
        <end position="517"/>
    </location>
</feature>
<sequence>MGDQLFQELTANISSRIHRDVNGFYAKYFERANRVSESRESWTSSPKFSIRSEDGLLMWLNATQAVQHGRMTEWCLATPSLSPPYCRQHIRLVLANYAEKALDPAWPHVQALGYFHDASNCSWQTMFLDLCEQARHVFVHQPARMFLHSFIIKDNSIEPWIFDRAGVYSGGFLNADYDLERIKDLLASYTVMDPDELGVSPWPELSNLGVKYITMSSGERLVLDESPLCQDSDLLGSGLVVYKGKTESSDTWDWACKVKWEHKRVNVPGEEITLKLATDRNVWGVTKLVDFQALTSIASLREGLGFDSVRPVSLSNGSDDAAMKFELQNMTLSCFVTSPLATELSEFTSVRQLLGAIVDSIRAHESLHSNNILHQDISAGNIMISGSSASQSGKEPRGILIDFGLAMELDDILPDGRTAHGSRLFMSIGVMNRKHHTYRHDLESFLYVFIWMAVRGNTEELPDTSILRNWSKPDFGERISYKTQDMSKPGFEKVLDEFLPRFEGVKELARELRTILFRTDGVDEPLWTETNTGEAATRELYGGIISAFNKAIAKIPASI</sequence>